<dbReference type="InterPro" id="IPR050109">
    <property type="entry name" value="HTH-type_TetR-like_transc_reg"/>
</dbReference>
<dbReference type="SUPFAM" id="SSF48498">
    <property type="entry name" value="Tetracyclin repressor-like, C-terminal domain"/>
    <property type="match status" value="1"/>
</dbReference>
<feature type="DNA-binding region" description="H-T-H motif" evidence="4">
    <location>
        <begin position="10"/>
        <end position="29"/>
    </location>
</feature>
<dbReference type="Pfam" id="PF00440">
    <property type="entry name" value="TetR_N"/>
    <property type="match status" value="1"/>
</dbReference>
<keyword evidence="3" id="KW-0804">Transcription</keyword>
<dbReference type="PROSITE" id="PS50977">
    <property type="entry name" value="HTH_TETR_2"/>
    <property type="match status" value="1"/>
</dbReference>
<evidence type="ECO:0000313" key="6">
    <source>
        <dbReference type="EMBL" id="BBZ77828.1"/>
    </source>
</evidence>
<feature type="domain" description="HTH tetR-type" evidence="5">
    <location>
        <begin position="1"/>
        <end position="47"/>
    </location>
</feature>
<dbReference type="InterPro" id="IPR001647">
    <property type="entry name" value="HTH_TetR"/>
</dbReference>
<evidence type="ECO:0000256" key="2">
    <source>
        <dbReference type="ARBA" id="ARBA00023125"/>
    </source>
</evidence>
<dbReference type="Gene3D" id="1.10.357.10">
    <property type="entry name" value="Tetracycline Repressor, domain 2"/>
    <property type="match status" value="1"/>
</dbReference>
<dbReference type="PANTHER" id="PTHR30055">
    <property type="entry name" value="HTH-TYPE TRANSCRIPTIONAL REGULATOR RUTR"/>
    <property type="match status" value="1"/>
</dbReference>
<evidence type="ECO:0000256" key="3">
    <source>
        <dbReference type="ARBA" id="ARBA00023163"/>
    </source>
</evidence>
<name>A0A6N4WBD8_9MYCO</name>
<dbReference type="KEGG" id="many:MANY_31650"/>
<protein>
    <submittedName>
        <fullName evidence="6">TetR family transcriptional regulator</fullName>
    </submittedName>
</protein>
<dbReference type="InterPro" id="IPR036271">
    <property type="entry name" value="Tet_transcr_reg_TetR-rel_C_sf"/>
</dbReference>
<dbReference type="GO" id="GO:0003700">
    <property type="term" value="F:DNA-binding transcription factor activity"/>
    <property type="evidence" value="ECO:0007669"/>
    <property type="project" value="TreeGrafter"/>
</dbReference>
<evidence type="ECO:0000256" key="4">
    <source>
        <dbReference type="PROSITE-ProRule" id="PRU00335"/>
    </source>
</evidence>
<dbReference type="GO" id="GO:0000976">
    <property type="term" value="F:transcription cis-regulatory region binding"/>
    <property type="evidence" value="ECO:0007669"/>
    <property type="project" value="TreeGrafter"/>
</dbReference>
<organism evidence="6 7">
    <name type="scientific">Mycolicibacterium anyangense</name>
    <dbReference type="NCBI Taxonomy" id="1431246"/>
    <lineage>
        <taxon>Bacteria</taxon>
        <taxon>Bacillati</taxon>
        <taxon>Actinomycetota</taxon>
        <taxon>Actinomycetes</taxon>
        <taxon>Mycobacteriales</taxon>
        <taxon>Mycobacteriaceae</taxon>
        <taxon>Mycolicibacterium</taxon>
    </lineage>
</organism>
<dbReference type="Proteomes" id="UP000467249">
    <property type="component" value="Chromosome"/>
</dbReference>
<keyword evidence="2 4" id="KW-0238">DNA-binding</keyword>
<keyword evidence="7" id="KW-1185">Reference proteome</keyword>
<dbReference type="InterPro" id="IPR041478">
    <property type="entry name" value="TetR_C_27"/>
</dbReference>
<dbReference type="InterPro" id="IPR009057">
    <property type="entry name" value="Homeodomain-like_sf"/>
</dbReference>
<gene>
    <name evidence="6" type="ORF">MANY_31650</name>
</gene>
<dbReference type="AlphaFoldDB" id="A0A6N4WBD8"/>
<accession>A0A6N4WBD8</accession>
<dbReference type="SUPFAM" id="SSF46689">
    <property type="entry name" value="Homeodomain-like"/>
    <property type="match status" value="1"/>
</dbReference>
<evidence type="ECO:0000259" key="5">
    <source>
        <dbReference type="PROSITE" id="PS50977"/>
    </source>
</evidence>
<dbReference type="Pfam" id="PF17935">
    <property type="entry name" value="TetR_C_27"/>
    <property type="match status" value="1"/>
</dbReference>
<dbReference type="EMBL" id="AP022620">
    <property type="protein sequence ID" value="BBZ77828.1"/>
    <property type="molecule type" value="Genomic_DNA"/>
</dbReference>
<reference evidence="6 7" key="1">
    <citation type="journal article" date="2019" name="Emerg. Microbes Infect.">
        <title>Comprehensive subspecies identification of 175 nontuberculous mycobacteria species based on 7547 genomic profiles.</title>
        <authorList>
            <person name="Matsumoto Y."/>
            <person name="Kinjo T."/>
            <person name="Motooka D."/>
            <person name="Nabeya D."/>
            <person name="Jung N."/>
            <person name="Uechi K."/>
            <person name="Horii T."/>
            <person name="Iida T."/>
            <person name="Fujita J."/>
            <person name="Nakamura S."/>
        </authorList>
    </citation>
    <scope>NUCLEOTIDE SEQUENCE [LARGE SCALE GENOMIC DNA]</scope>
    <source>
        <strain evidence="6 7">JCM 30275</strain>
    </source>
</reference>
<dbReference type="PANTHER" id="PTHR30055:SF234">
    <property type="entry name" value="HTH-TYPE TRANSCRIPTIONAL REGULATOR BETI"/>
    <property type="match status" value="1"/>
</dbReference>
<keyword evidence="1" id="KW-0805">Transcription regulation</keyword>
<evidence type="ECO:0000313" key="7">
    <source>
        <dbReference type="Proteomes" id="UP000467249"/>
    </source>
</evidence>
<sequence length="177" mass="19437">MQRNGWWGFKVDSVLRQAGLSTRSFYRHFHKKSDLLVALFEDELGASAISLRRATAAVETPSEKVRAYIAAALDAAYQKDLAKPLSLVASHWREMLLENPDAFERCIAEVMAPLVEAIQAGIATGEFTSEDPEADAVAVFYLVAGMTADQASLGGTTPREQLEHVLMPFIQRAIGLQ</sequence>
<proteinExistence type="predicted"/>
<evidence type="ECO:0000256" key="1">
    <source>
        <dbReference type="ARBA" id="ARBA00023015"/>
    </source>
</evidence>